<evidence type="ECO:0000256" key="3">
    <source>
        <dbReference type="ARBA" id="ARBA00022884"/>
    </source>
</evidence>
<dbReference type="GO" id="GO:0006402">
    <property type="term" value="P:mRNA catabolic process"/>
    <property type="evidence" value="ECO:0007669"/>
    <property type="project" value="InterPro"/>
</dbReference>
<accession>T1D3T3</accession>
<proteinExistence type="inferred from homology"/>
<keyword evidence="2" id="KW-0810">Translation regulation</keyword>
<dbReference type="GO" id="GO:0048027">
    <property type="term" value="F:mRNA 5'-UTR binding"/>
    <property type="evidence" value="ECO:0007669"/>
    <property type="project" value="TreeGrafter"/>
</dbReference>
<dbReference type="Pfam" id="PF02599">
    <property type="entry name" value="CsrA"/>
    <property type="match status" value="1"/>
</dbReference>
<organism evidence="4">
    <name type="scientific">mine drainage metagenome</name>
    <dbReference type="NCBI Taxonomy" id="410659"/>
    <lineage>
        <taxon>unclassified sequences</taxon>
        <taxon>metagenomes</taxon>
        <taxon>ecological metagenomes</taxon>
    </lineage>
</organism>
<comment type="caution">
    <text evidence="4">The sequence shown here is derived from an EMBL/GenBank/DDBJ whole genome shotgun (WGS) entry which is preliminary data.</text>
</comment>
<dbReference type="GO" id="GO:0006109">
    <property type="term" value="P:regulation of carbohydrate metabolic process"/>
    <property type="evidence" value="ECO:0007669"/>
    <property type="project" value="InterPro"/>
</dbReference>
<dbReference type="GO" id="GO:0005829">
    <property type="term" value="C:cytosol"/>
    <property type="evidence" value="ECO:0007669"/>
    <property type="project" value="TreeGrafter"/>
</dbReference>
<dbReference type="InterPro" id="IPR036107">
    <property type="entry name" value="CsrA_sf"/>
</dbReference>
<dbReference type="GO" id="GO:0045947">
    <property type="term" value="P:negative regulation of translational initiation"/>
    <property type="evidence" value="ECO:0007669"/>
    <property type="project" value="TreeGrafter"/>
</dbReference>
<dbReference type="NCBIfam" id="TIGR00202">
    <property type="entry name" value="csrA"/>
    <property type="match status" value="1"/>
</dbReference>
<reference evidence="4" key="2">
    <citation type="journal article" date="2014" name="ISME J.">
        <title>Microbial stratification in low pH oxic and suboxic macroscopic growths along an acid mine drainage.</title>
        <authorList>
            <person name="Mendez-Garcia C."/>
            <person name="Mesa V."/>
            <person name="Sprenger R.R."/>
            <person name="Richter M."/>
            <person name="Diez M.S."/>
            <person name="Solano J."/>
            <person name="Bargiela R."/>
            <person name="Golyshina O.V."/>
            <person name="Manteca A."/>
            <person name="Ramos J.L."/>
            <person name="Gallego J.R."/>
            <person name="Llorente I."/>
            <person name="Martins Dos Santos V.A."/>
            <person name="Jensen O.N."/>
            <person name="Pelaez A.I."/>
            <person name="Sanchez J."/>
            <person name="Ferrer M."/>
        </authorList>
    </citation>
    <scope>NUCLEOTIDE SEQUENCE</scope>
</reference>
<dbReference type="PANTHER" id="PTHR34984">
    <property type="entry name" value="CARBON STORAGE REGULATOR"/>
    <property type="match status" value="1"/>
</dbReference>
<name>T1D3T3_9ZZZZ</name>
<reference evidence="4" key="1">
    <citation type="submission" date="2013-08" db="EMBL/GenBank/DDBJ databases">
        <authorList>
            <person name="Mendez C."/>
            <person name="Richter M."/>
            <person name="Ferrer M."/>
            <person name="Sanchez J."/>
        </authorList>
    </citation>
    <scope>NUCLEOTIDE SEQUENCE</scope>
</reference>
<dbReference type="NCBIfam" id="NF002469">
    <property type="entry name" value="PRK01712.1"/>
    <property type="match status" value="1"/>
</dbReference>
<protein>
    <submittedName>
        <fullName evidence="4">Carbon storage regulator</fullName>
    </submittedName>
</protein>
<evidence type="ECO:0000256" key="1">
    <source>
        <dbReference type="ARBA" id="ARBA00022490"/>
    </source>
</evidence>
<dbReference type="HAMAP" id="MF_00167">
    <property type="entry name" value="CsrA"/>
    <property type="match status" value="1"/>
</dbReference>
<sequence>MLVLTRKPGEVLRIGDDIKVTILSVRGNLVRVGIDAPKSVPVHRQEVLDRMQREPSQVAAEAAGALGNAPAA</sequence>
<dbReference type="PANTHER" id="PTHR34984:SF1">
    <property type="entry name" value="CARBON STORAGE REGULATOR"/>
    <property type="match status" value="1"/>
</dbReference>
<keyword evidence="1" id="KW-0963">Cytoplasm</keyword>
<dbReference type="EMBL" id="AUZX01002335">
    <property type="protein sequence ID" value="EQD76990.1"/>
    <property type="molecule type" value="Genomic_DNA"/>
</dbReference>
<dbReference type="Gene3D" id="2.60.40.4380">
    <property type="entry name" value="Translational regulator CsrA"/>
    <property type="match status" value="1"/>
</dbReference>
<evidence type="ECO:0000313" key="4">
    <source>
        <dbReference type="EMBL" id="EQD76990.1"/>
    </source>
</evidence>
<keyword evidence="3" id="KW-0694">RNA-binding</keyword>
<dbReference type="SUPFAM" id="SSF117130">
    <property type="entry name" value="CsrA-like"/>
    <property type="match status" value="1"/>
</dbReference>
<gene>
    <name evidence="4" type="ORF">B1A_03166</name>
</gene>
<dbReference type="AlphaFoldDB" id="T1D3T3"/>
<evidence type="ECO:0000256" key="2">
    <source>
        <dbReference type="ARBA" id="ARBA00022845"/>
    </source>
</evidence>
<dbReference type="InterPro" id="IPR003751">
    <property type="entry name" value="CsrA"/>
</dbReference>